<proteinExistence type="predicted"/>
<dbReference type="Proteomes" id="UP000288805">
    <property type="component" value="Unassembled WGS sequence"/>
</dbReference>
<name>A0A438KJ45_VITVI</name>
<protein>
    <submittedName>
        <fullName evidence="1">Uncharacterized protein</fullName>
    </submittedName>
</protein>
<reference evidence="1 2" key="1">
    <citation type="journal article" date="2018" name="PLoS Genet.">
        <title>Population sequencing reveals clonal diversity and ancestral inbreeding in the grapevine cultivar Chardonnay.</title>
        <authorList>
            <person name="Roach M.J."/>
            <person name="Johnson D.L."/>
            <person name="Bohlmann J."/>
            <person name="van Vuuren H.J."/>
            <person name="Jones S.J."/>
            <person name="Pretorius I.S."/>
            <person name="Schmidt S.A."/>
            <person name="Borneman A.R."/>
        </authorList>
    </citation>
    <scope>NUCLEOTIDE SEQUENCE [LARGE SCALE GENOMIC DNA]</scope>
    <source>
        <strain evidence="2">cv. Chardonnay</strain>
        <tissue evidence="1">Leaf</tissue>
    </source>
</reference>
<accession>A0A438KJ45</accession>
<gene>
    <name evidence="1" type="ORF">CK203_001975</name>
</gene>
<dbReference type="EMBL" id="QGNW01000005">
    <property type="protein sequence ID" value="RVX21208.1"/>
    <property type="molecule type" value="Genomic_DNA"/>
</dbReference>
<sequence>MRILGLNEEGNQWEWIGDYSDLPPGEAFLTYSKATAKDAWVAELNLFTPLCLMGEQRLPLPVIYGIPRCHQRVHHSLLTLGFDCRLLVEAAVTAQRAMHMRWFARRLISAIFLVKVSPPNISAKVKVSSPNISASQTASNPGIMKPSLKVKPETEIQDWSDLLEVPEDFKLYTMMYHMYAECEFVSPRGYF</sequence>
<dbReference type="AlphaFoldDB" id="A0A438KJ45"/>
<evidence type="ECO:0000313" key="2">
    <source>
        <dbReference type="Proteomes" id="UP000288805"/>
    </source>
</evidence>
<evidence type="ECO:0000313" key="1">
    <source>
        <dbReference type="EMBL" id="RVX21208.1"/>
    </source>
</evidence>
<organism evidence="1 2">
    <name type="scientific">Vitis vinifera</name>
    <name type="common">Grape</name>
    <dbReference type="NCBI Taxonomy" id="29760"/>
    <lineage>
        <taxon>Eukaryota</taxon>
        <taxon>Viridiplantae</taxon>
        <taxon>Streptophyta</taxon>
        <taxon>Embryophyta</taxon>
        <taxon>Tracheophyta</taxon>
        <taxon>Spermatophyta</taxon>
        <taxon>Magnoliopsida</taxon>
        <taxon>eudicotyledons</taxon>
        <taxon>Gunneridae</taxon>
        <taxon>Pentapetalae</taxon>
        <taxon>rosids</taxon>
        <taxon>Vitales</taxon>
        <taxon>Vitaceae</taxon>
        <taxon>Viteae</taxon>
        <taxon>Vitis</taxon>
    </lineage>
</organism>
<comment type="caution">
    <text evidence="1">The sequence shown here is derived from an EMBL/GenBank/DDBJ whole genome shotgun (WGS) entry which is preliminary data.</text>
</comment>